<comment type="caution">
    <text evidence="2">The sequence shown here is derived from an EMBL/GenBank/DDBJ whole genome shotgun (WGS) entry which is preliminary data.</text>
</comment>
<dbReference type="InterPro" id="IPR027843">
    <property type="entry name" value="DUF4440"/>
</dbReference>
<evidence type="ECO:0000259" key="1">
    <source>
        <dbReference type="Pfam" id="PF14534"/>
    </source>
</evidence>
<evidence type="ECO:0000313" key="2">
    <source>
        <dbReference type="EMBL" id="RKQ91962.1"/>
    </source>
</evidence>
<name>A0A660LAC9_9ACTN</name>
<sequence>MSVSDEILEAAARRSEALVARDPELLRELHHPHLRWTTHRGDVRDREAYIAGNTEGELVWRAQHLLEAEVLAVGDTAVLVAVVHDEFERAGEPGALDMPLTLTWVREEGTWRVLAAHAGPPR</sequence>
<dbReference type="InterPro" id="IPR032710">
    <property type="entry name" value="NTF2-like_dom_sf"/>
</dbReference>
<reference evidence="2 3" key="1">
    <citation type="submission" date="2018-10" db="EMBL/GenBank/DDBJ databases">
        <title>Genomic Encyclopedia of Archaeal and Bacterial Type Strains, Phase II (KMG-II): from individual species to whole genera.</title>
        <authorList>
            <person name="Goeker M."/>
        </authorList>
    </citation>
    <scope>NUCLEOTIDE SEQUENCE [LARGE SCALE GENOMIC DNA]</scope>
    <source>
        <strain evidence="2 3">DSM 14954</strain>
    </source>
</reference>
<evidence type="ECO:0000313" key="3">
    <source>
        <dbReference type="Proteomes" id="UP000278962"/>
    </source>
</evidence>
<keyword evidence="3" id="KW-1185">Reference proteome</keyword>
<dbReference type="SUPFAM" id="SSF54427">
    <property type="entry name" value="NTF2-like"/>
    <property type="match status" value="1"/>
</dbReference>
<gene>
    <name evidence="2" type="ORF">C8N24_1801</name>
</gene>
<dbReference type="Proteomes" id="UP000278962">
    <property type="component" value="Unassembled WGS sequence"/>
</dbReference>
<protein>
    <submittedName>
        <fullName evidence="2">Uncharacterized protein DUF4440</fullName>
    </submittedName>
</protein>
<dbReference type="OrthoDB" id="8912653at2"/>
<dbReference type="Gene3D" id="3.10.450.50">
    <property type="match status" value="1"/>
</dbReference>
<feature type="domain" description="DUF4440" evidence="1">
    <location>
        <begin position="7"/>
        <end position="113"/>
    </location>
</feature>
<organism evidence="2 3">
    <name type="scientific">Solirubrobacter pauli</name>
    <dbReference type="NCBI Taxonomy" id="166793"/>
    <lineage>
        <taxon>Bacteria</taxon>
        <taxon>Bacillati</taxon>
        <taxon>Actinomycetota</taxon>
        <taxon>Thermoleophilia</taxon>
        <taxon>Solirubrobacterales</taxon>
        <taxon>Solirubrobacteraceae</taxon>
        <taxon>Solirubrobacter</taxon>
    </lineage>
</organism>
<accession>A0A660LAC9</accession>
<dbReference type="AlphaFoldDB" id="A0A660LAC9"/>
<proteinExistence type="predicted"/>
<dbReference type="RefSeq" id="WP_121249709.1">
    <property type="nucleotide sequence ID" value="NZ_RBIL01000001.1"/>
</dbReference>
<dbReference type="Pfam" id="PF14534">
    <property type="entry name" value="DUF4440"/>
    <property type="match status" value="1"/>
</dbReference>
<dbReference type="EMBL" id="RBIL01000001">
    <property type="protein sequence ID" value="RKQ91962.1"/>
    <property type="molecule type" value="Genomic_DNA"/>
</dbReference>